<organism evidence="2 3">
    <name type="scientific">Microbacterium murale</name>
    <dbReference type="NCBI Taxonomy" id="1081040"/>
    <lineage>
        <taxon>Bacteria</taxon>
        <taxon>Bacillati</taxon>
        <taxon>Actinomycetota</taxon>
        <taxon>Actinomycetes</taxon>
        <taxon>Micrococcales</taxon>
        <taxon>Microbacteriaceae</taxon>
        <taxon>Microbacterium</taxon>
    </lineage>
</organism>
<accession>A0ABQ1RJM0</accession>
<dbReference type="Proteomes" id="UP000629365">
    <property type="component" value="Unassembled WGS sequence"/>
</dbReference>
<dbReference type="EMBL" id="BMCM01000001">
    <property type="protein sequence ID" value="GGD70344.1"/>
    <property type="molecule type" value="Genomic_DNA"/>
</dbReference>
<evidence type="ECO:0000313" key="2">
    <source>
        <dbReference type="EMBL" id="GGD70344.1"/>
    </source>
</evidence>
<feature type="region of interest" description="Disordered" evidence="1">
    <location>
        <begin position="1"/>
        <end position="24"/>
    </location>
</feature>
<keyword evidence="3" id="KW-1185">Reference proteome</keyword>
<gene>
    <name evidence="2" type="ORF">GCM10007269_12010</name>
</gene>
<name>A0ABQ1RJM0_9MICO</name>
<evidence type="ECO:0000256" key="1">
    <source>
        <dbReference type="SAM" id="MobiDB-lite"/>
    </source>
</evidence>
<dbReference type="RefSeq" id="WP_188435603.1">
    <property type="nucleotide sequence ID" value="NZ_BMCM01000001.1"/>
</dbReference>
<evidence type="ECO:0000313" key="3">
    <source>
        <dbReference type="Proteomes" id="UP000629365"/>
    </source>
</evidence>
<protein>
    <submittedName>
        <fullName evidence="2">Uncharacterized protein</fullName>
    </submittedName>
</protein>
<comment type="caution">
    <text evidence="2">The sequence shown here is derived from an EMBL/GenBank/DDBJ whole genome shotgun (WGS) entry which is preliminary data.</text>
</comment>
<reference evidence="3" key="1">
    <citation type="journal article" date="2019" name="Int. J. Syst. Evol. Microbiol.">
        <title>The Global Catalogue of Microorganisms (GCM) 10K type strain sequencing project: providing services to taxonomists for standard genome sequencing and annotation.</title>
        <authorList>
            <consortium name="The Broad Institute Genomics Platform"/>
            <consortium name="The Broad Institute Genome Sequencing Center for Infectious Disease"/>
            <person name="Wu L."/>
            <person name="Ma J."/>
        </authorList>
    </citation>
    <scope>NUCLEOTIDE SEQUENCE [LARGE SCALE GENOMIC DNA]</scope>
    <source>
        <strain evidence="3">CCM 7640</strain>
    </source>
</reference>
<sequence>MGLFTQKPDDPGPWASLPGEPLDQDAVDRLDDTVAVDPLEIGLGAQTTSIVFPVAPVLEDAAEQTDGEPED</sequence>
<proteinExistence type="predicted"/>